<dbReference type="PROSITE" id="PS50195">
    <property type="entry name" value="PX"/>
    <property type="match status" value="1"/>
</dbReference>
<dbReference type="InterPro" id="IPR051079">
    <property type="entry name" value="Sorting_Nexin_Autophagy"/>
</dbReference>
<protein>
    <recommendedName>
        <fullName evidence="9">PX domain-containing protein</fullName>
    </recommendedName>
</protein>
<evidence type="ECO:0000256" key="5">
    <source>
        <dbReference type="ARBA" id="ARBA00022927"/>
    </source>
</evidence>
<keyword evidence="11" id="KW-1185">Reference proteome</keyword>
<evidence type="ECO:0000256" key="4">
    <source>
        <dbReference type="ARBA" id="ARBA00022753"/>
    </source>
</evidence>
<dbReference type="PANTHER" id="PTHR46979:SF2">
    <property type="entry name" value="SORTING NEXIN-41"/>
    <property type="match status" value="1"/>
</dbReference>
<dbReference type="AlphaFoldDB" id="A0A899G9C4"/>
<evidence type="ECO:0000256" key="2">
    <source>
        <dbReference type="ARBA" id="ARBA00010883"/>
    </source>
</evidence>
<gene>
    <name evidence="10" type="ORF">MERGE_002482</name>
</gene>
<dbReference type="Gene3D" id="3.30.1520.10">
    <property type="entry name" value="Phox-like domain"/>
    <property type="match status" value="1"/>
</dbReference>
<dbReference type="OrthoDB" id="289314at2759"/>
<sequence>MEGSETRNSLFGELSQSGRSFFYESEPISTLNKTDEDSTEIDSCRMDKAACCHIHSILNSANEDPFISIVDTEKIGENTGRRFITYKIRIKNLEVRRRYSEFESLRKSLLRLFPTLIVPPIPEKHSMYLTISLSSAKKDTNFIVQRKRMLQVFLNRCAFHPILKRSHVFHCFLNEDISWSQILGSPPISLLPRSILMAPPLNPCSPVNSAIYQCLPIPPSGAKLSNIHNRDEIQFVEIERKIKDLQQFIGNDLVKINKSIIKHYEAYNVLSTSEIGELASGIERFGLANDLNCNSNHELVKNLDFVLSEPLKEFTQFHEVARSRLKFRRQKVLQYEIIVNILNHNKNILDALEKSEMEAQKIESSLARLNISESNLSTLNSDESNEHEQIKQIIPTFIEKITGAVKGMIDVDPTIRKKNIEKIYEKISQLENALKITKKDANIVGQAIIEEFGRFRGFIMKDYCELMINIGKCYIEWAKKNIKIWEDAKC</sequence>
<dbReference type="SMART" id="SM00312">
    <property type="entry name" value="PX"/>
    <property type="match status" value="1"/>
</dbReference>
<evidence type="ECO:0000256" key="1">
    <source>
        <dbReference type="ARBA" id="ARBA00004481"/>
    </source>
</evidence>
<keyword evidence="7" id="KW-0446">Lipid-binding</keyword>
<evidence type="ECO:0000256" key="6">
    <source>
        <dbReference type="ARBA" id="ARBA00023006"/>
    </source>
</evidence>
<keyword evidence="8" id="KW-0472">Membrane</keyword>
<dbReference type="PANTHER" id="PTHR46979">
    <property type="entry name" value="SORTING NEXIN-41"/>
    <property type="match status" value="1"/>
</dbReference>
<dbReference type="GO" id="GO:0006914">
    <property type="term" value="P:autophagy"/>
    <property type="evidence" value="ECO:0007669"/>
    <property type="project" value="UniProtKB-KW"/>
</dbReference>
<dbReference type="Pfam" id="PF00787">
    <property type="entry name" value="PX"/>
    <property type="match status" value="1"/>
</dbReference>
<dbReference type="InterPro" id="IPR036871">
    <property type="entry name" value="PX_dom_sf"/>
</dbReference>
<dbReference type="InterPro" id="IPR001683">
    <property type="entry name" value="PX_dom"/>
</dbReference>
<keyword evidence="6" id="KW-0072">Autophagy</keyword>
<evidence type="ECO:0000313" key="11">
    <source>
        <dbReference type="Proteomes" id="UP000663699"/>
    </source>
</evidence>
<dbReference type="Gene3D" id="1.20.1270.60">
    <property type="entry name" value="Arfaptin homology (AH) domain/BAR domain"/>
    <property type="match status" value="1"/>
</dbReference>
<dbReference type="InterPro" id="IPR044106">
    <property type="entry name" value="PX_Snx41/Atg20"/>
</dbReference>
<dbReference type="CDD" id="cd06867">
    <property type="entry name" value="PX_SNX41_42"/>
    <property type="match status" value="1"/>
</dbReference>
<dbReference type="EMBL" id="CP054536">
    <property type="protein sequence ID" value="QSL65177.1"/>
    <property type="molecule type" value="Genomic_DNA"/>
</dbReference>
<dbReference type="GO" id="GO:0035091">
    <property type="term" value="F:phosphatidylinositol binding"/>
    <property type="evidence" value="ECO:0007669"/>
    <property type="project" value="InterPro"/>
</dbReference>
<accession>A0A899G9C4</accession>
<dbReference type="GO" id="GO:0042147">
    <property type="term" value="P:retrograde transport, endosome to Golgi"/>
    <property type="evidence" value="ECO:0007669"/>
    <property type="project" value="InterPro"/>
</dbReference>
<name>A0A899G9C4_9ASCO</name>
<keyword evidence="5" id="KW-0653">Protein transport</keyword>
<comment type="subcellular location">
    <subcellularLocation>
        <location evidence="1">Endosome membrane</location>
        <topology evidence="1">Peripheral membrane protein</topology>
    </subcellularLocation>
</comment>
<feature type="domain" description="PX" evidence="9">
    <location>
        <begin position="64"/>
        <end position="179"/>
    </location>
</feature>
<dbReference type="Proteomes" id="UP000663699">
    <property type="component" value="Chromosome 5"/>
</dbReference>
<proteinExistence type="inferred from homology"/>
<dbReference type="GO" id="GO:0015031">
    <property type="term" value="P:protein transport"/>
    <property type="evidence" value="ECO:0007669"/>
    <property type="project" value="UniProtKB-KW"/>
</dbReference>
<dbReference type="GO" id="GO:0010008">
    <property type="term" value="C:endosome membrane"/>
    <property type="evidence" value="ECO:0007669"/>
    <property type="project" value="UniProtKB-SubCell"/>
</dbReference>
<keyword evidence="4" id="KW-0967">Endosome</keyword>
<evidence type="ECO:0000259" key="9">
    <source>
        <dbReference type="PROSITE" id="PS50195"/>
    </source>
</evidence>
<reference evidence="10" key="1">
    <citation type="submission" date="2020-06" db="EMBL/GenBank/DDBJ databases">
        <title>Genomes of multiple members of Pneumocystis genus reveal paths to human pathogen Pneumocystis jirovecii.</title>
        <authorList>
            <person name="Cisse O.H."/>
            <person name="Ma L."/>
            <person name="Dekker J."/>
            <person name="Khil P."/>
            <person name="Jo J."/>
            <person name="Brenchley J."/>
            <person name="Blair R."/>
            <person name="Pahar B."/>
            <person name="Chabe M."/>
            <person name="Van Rompay K.A."/>
            <person name="Keesler R."/>
            <person name="Sukura A."/>
            <person name="Hirsch V."/>
            <person name="Kutty G."/>
            <person name="Liu Y."/>
            <person name="Peng L."/>
            <person name="Chen J."/>
            <person name="Song J."/>
            <person name="Weissenbacher-Lang C."/>
            <person name="Xu J."/>
            <person name="Upham N.S."/>
            <person name="Stajich J.E."/>
            <person name="Cuomo C.A."/>
            <person name="Cushion M.T."/>
            <person name="Kovacs J.A."/>
        </authorList>
    </citation>
    <scope>NUCLEOTIDE SEQUENCE</scope>
    <source>
        <strain evidence="10">2A</strain>
    </source>
</reference>
<dbReference type="InterPro" id="IPR027267">
    <property type="entry name" value="AH/BAR_dom_sf"/>
</dbReference>
<comment type="similarity">
    <text evidence="2">Belongs to the sorting nexin family.</text>
</comment>
<dbReference type="GO" id="GO:0005829">
    <property type="term" value="C:cytosol"/>
    <property type="evidence" value="ECO:0007669"/>
    <property type="project" value="GOC"/>
</dbReference>
<evidence type="ECO:0000313" key="10">
    <source>
        <dbReference type="EMBL" id="QSL65177.1"/>
    </source>
</evidence>
<evidence type="ECO:0000256" key="7">
    <source>
        <dbReference type="ARBA" id="ARBA00023121"/>
    </source>
</evidence>
<evidence type="ECO:0000256" key="3">
    <source>
        <dbReference type="ARBA" id="ARBA00022448"/>
    </source>
</evidence>
<organism evidence="10 11">
    <name type="scientific">Pneumocystis wakefieldiae</name>
    <dbReference type="NCBI Taxonomy" id="38082"/>
    <lineage>
        <taxon>Eukaryota</taxon>
        <taxon>Fungi</taxon>
        <taxon>Dikarya</taxon>
        <taxon>Ascomycota</taxon>
        <taxon>Taphrinomycotina</taxon>
        <taxon>Pneumocystomycetes</taxon>
        <taxon>Pneumocystaceae</taxon>
        <taxon>Pneumocystis</taxon>
    </lineage>
</organism>
<evidence type="ECO:0000256" key="8">
    <source>
        <dbReference type="ARBA" id="ARBA00023136"/>
    </source>
</evidence>
<dbReference type="SUPFAM" id="SSF64268">
    <property type="entry name" value="PX domain"/>
    <property type="match status" value="1"/>
</dbReference>
<keyword evidence="3" id="KW-0813">Transport</keyword>